<feature type="binding site" evidence="8">
    <location>
        <position position="53"/>
    </location>
    <ligand>
        <name>Zn(2+)</name>
        <dbReference type="ChEBI" id="CHEBI:29105"/>
        <note>catalytic</note>
    </ligand>
</feature>
<evidence type="ECO:0000256" key="5">
    <source>
        <dbReference type="ARBA" id="ARBA00022801"/>
    </source>
</evidence>
<dbReference type="Proteomes" id="UP000184442">
    <property type="component" value="Unassembled WGS sequence"/>
</dbReference>
<dbReference type="InterPro" id="IPR002125">
    <property type="entry name" value="CMP_dCMP_dom"/>
</dbReference>
<comment type="cofactor">
    <cofactor evidence="8">
        <name>Zn(2+)</name>
        <dbReference type="ChEBI" id="CHEBI:29105"/>
    </cofactor>
    <text evidence="8">Binds 1 zinc ion per subunit.</text>
</comment>
<organism evidence="10 11">
    <name type="scientific">Lutispora thermophila DSM 19022</name>
    <dbReference type="NCBI Taxonomy" id="1122184"/>
    <lineage>
        <taxon>Bacteria</taxon>
        <taxon>Bacillati</taxon>
        <taxon>Bacillota</taxon>
        <taxon>Clostridia</taxon>
        <taxon>Lutisporales</taxon>
        <taxon>Lutisporaceae</taxon>
        <taxon>Lutispora</taxon>
    </lineage>
</organism>
<accession>A0A1M6EH72</accession>
<dbReference type="PANTHER" id="PTHR11079:SF202">
    <property type="entry name" value="TRNA-SPECIFIC ADENOSINE DEAMINASE"/>
    <property type="match status" value="1"/>
</dbReference>
<sequence length="151" mass="16924">MDTHEYFMKMALDEAKKAEAMDEVPVGAVIVKDGIIISKAFNTRETDKDATCHAEMTAIKKACEILGGWRLIGCSMYVTLEPCLMCSGAILQSRIEKLYIGAMDPKTGAAGSVLNAFEDYWFHHKCEVYAGILQEECSNILKEFFRKKRAK</sequence>
<feature type="binding site" evidence="8">
    <location>
        <position position="83"/>
    </location>
    <ligand>
        <name>Zn(2+)</name>
        <dbReference type="ChEBI" id="CHEBI:29105"/>
        <note>catalytic</note>
    </ligand>
</feature>
<dbReference type="SUPFAM" id="SSF53927">
    <property type="entry name" value="Cytidine deaminase-like"/>
    <property type="match status" value="1"/>
</dbReference>
<dbReference type="InterPro" id="IPR016193">
    <property type="entry name" value="Cytidine_deaminase-like"/>
</dbReference>
<evidence type="ECO:0000259" key="9">
    <source>
        <dbReference type="PROSITE" id="PS51747"/>
    </source>
</evidence>
<dbReference type="GO" id="GO:0052717">
    <property type="term" value="F:tRNA-specific adenosine-34 deaminase activity"/>
    <property type="evidence" value="ECO:0007669"/>
    <property type="project" value="UniProtKB-UniRule"/>
</dbReference>
<dbReference type="Gene3D" id="3.40.140.10">
    <property type="entry name" value="Cytidine Deaminase, domain 2"/>
    <property type="match status" value="1"/>
</dbReference>
<evidence type="ECO:0000256" key="8">
    <source>
        <dbReference type="HAMAP-Rule" id="MF_00972"/>
    </source>
</evidence>
<dbReference type="EC" id="3.5.4.33" evidence="8"/>
<dbReference type="PANTHER" id="PTHR11079">
    <property type="entry name" value="CYTOSINE DEAMINASE FAMILY MEMBER"/>
    <property type="match status" value="1"/>
</dbReference>
<dbReference type="InterPro" id="IPR016192">
    <property type="entry name" value="APOBEC/CMP_deaminase_Zn-bd"/>
</dbReference>
<dbReference type="NCBIfam" id="NF008113">
    <property type="entry name" value="PRK10860.1"/>
    <property type="match status" value="1"/>
</dbReference>
<dbReference type="PROSITE" id="PS00903">
    <property type="entry name" value="CYT_DCMP_DEAMINASES_1"/>
    <property type="match status" value="1"/>
</dbReference>
<dbReference type="FunFam" id="3.40.140.10:FF:000005">
    <property type="entry name" value="tRNA-specific adenosine deaminase"/>
    <property type="match status" value="1"/>
</dbReference>
<evidence type="ECO:0000256" key="1">
    <source>
        <dbReference type="ARBA" id="ARBA00010669"/>
    </source>
</evidence>
<evidence type="ECO:0000313" key="10">
    <source>
        <dbReference type="EMBL" id="SHI84783.1"/>
    </source>
</evidence>
<protein>
    <recommendedName>
        <fullName evidence="8">tRNA-specific adenosine deaminase</fullName>
        <ecNumber evidence="8">3.5.4.33</ecNumber>
    </recommendedName>
</protein>
<feature type="domain" description="CMP/dCMP-type deaminase" evidence="9">
    <location>
        <begin position="2"/>
        <end position="114"/>
    </location>
</feature>
<comment type="similarity">
    <text evidence="1">Belongs to the cytidine and deoxycytidylate deaminase family. ADAT2 subfamily.</text>
</comment>
<keyword evidence="11" id="KW-1185">Reference proteome</keyword>
<dbReference type="AlphaFoldDB" id="A0A1M6EH72"/>
<evidence type="ECO:0000256" key="6">
    <source>
        <dbReference type="ARBA" id="ARBA00022833"/>
    </source>
</evidence>
<comment type="catalytic activity">
    <reaction evidence="7 8">
        <text>adenosine(34) in tRNA + H2O + H(+) = inosine(34) in tRNA + NH4(+)</text>
        <dbReference type="Rhea" id="RHEA:43168"/>
        <dbReference type="Rhea" id="RHEA-COMP:10373"/>
        <dbReference type="Rhea" id="RHEA-COMP:10374"/>
        <dbReference type="ChEBI" id="CHEBI:15377"/>
        <dbReference type="ChEBI" id="CHEBI:15378"/>
        <dbReference type="ChEBI" id="CHEBI:28938"/>
        <dbReference type="ChEBI" id="CHEBI:74411"/>
        <dbReference type="ChEBI" id="CHEBI:82852"/>
        <dbReference type="EC" id="3.5.4.33"/>
    </reaction>
</comment>
<dbReference type="EMBL" id="FQZS01000009">
    <property type="protein sequence ID" value="SHI84783.1"/>
    <property type="molecule type" value="Genomic_DNA"/>
</dbReference>
<evidence type="ECO:0000256" key="4">
    <source>
        <dbReference type="ARBA" id="ARBA00022723"/>
    </source>
</evidence>
<comment type="function">
    <text evidence="8">Catalyzes the deamination of adenosine to inosine at the wobble position 34 of tRNA(Arg2).</text>
</comment>
<evidence type="ECO:0000313" key="11">
    <source>
        <dbReference type="Proteomes" id="UP000184442"/>
    </source>
</evidence>
<dbReference type="RefSeq" id="WP_084524430.1">
    <property type="nucleotide sequence ID" value="NZ_FQZS01000009.1"/>
</dbReference>
<keyword evidence="4 8" id="KW-0479">Metal-binding</keyword>
<dbReference type="CDD" id="cd01285">
    <property type="entry name" value="nucleoside_deaminase"/>
    <property type="match status" value="1"/>
</dbReference>
<keyword evidence="6 8" id="KW-0862">Zinc</keyword>
<gene>
    <name evidence="8" type="primary">tadA</name>
    <name evidence="10" type="ORF">SAMN02745176_01562</name>
</gene>
<reference evidence="10 11" key="1">
    <citation type="submission" date="2016-11" db="EMBL/GenBank/DDBJ databases">
        <authorList>
            <person name="Jaros S."/>
            <person name="Januszkiewicz K."/>
            <person name="Wedrychowicz H."/>
        </authorList>
    </citation>
    <scope>NUCLEOTIDE SEQUENCE [LARGE SCALE GENOMIC DNA]</scope>
    <source>
        <strain evidence="10 11">DSM 19022</strain>
    </source>
</reference>
<name>A0A1M6EH72_9FIRM</name>
<dbReference type="GO" id="GO:0008270">
    <property type="term" value="F:zinc ion binding"/>
    <property type="evidence" value="ECO:0007669"/>
    <property type="project" value="UniProtKB-UniRule"/>
</dbReference>
<evidence type="ECO:0000256" key="3">
    <source>
        <dbReference type="ARBA" id="ARBA00022694"/>
    </source>
</evidence>
<dbReference type="GO" id="GO:0002100">
    <property type="term" value="P:tRNA wobble adenosine to inosine editing"/>
    <property type="evidence" value="ECO:0007669"/>
    <property type="project" value="UniProtKB-UniRule"/>
</dbReference>
<keyword evidence="5 8" id="KW-0378">Hydrolase</keyword>
<evidence type="ECO:0000256" key="7">
    <source>
        <dbReference type="ARBA" id="ARBA00048045"/>
    </source>
</evidence>
<dbReference type="Pfam" id="PF00383">
    <property type="entry name" value="dCMP_cyt_deam_1"/>
    <property type="match status" value="1"/>
</dbReference>
<feature type="active site" description="Proton donor" evidence="8">
    <location>
        <position position="55"/>
    </location>
</feature>
<evidence type="ECO:0000256" key="2">
    <source>
        <dbReference type="ARBA" id="ARBA00011738"/>
    </source>
</evidence>
<dbReference type="HAMAP" id="MF_00972">
    <property type="entry name" value="tRNA_aden_deaminase"/>
    <property type="match status" value="1"/>
</dbReference>
<dbReference type="InterPro" id="IPR028883">
    <property type="entry name" value="tRNA_aden_deaminase"/>
</dbReference>
<dbReference type="STRING" id="1122184.SAMN02745176_01562"/>
<feature type="binding site" evidence="8">
    <location>
        <position position="86"/>
    </location>
    <ligand>
        <name>Zn(2+)</name>
        <dbReference type="ChEBI" id="CHEBI:29105"/>
        <note>catalytic</note>
    </ligand>
</feature>
<keyword evidence="3 8" id="KW-0819">tRNA processing</keyword>
<proteinExistence type="inferred from homology"/>
<comment type="subunit">
    <text evidence="2 8">Homodimer.</text>
</comment>
<dbReference type="PROSITE" id="PS51747">
    <property type="entry name" value="CYT_DCMP_DEAMINASES_2"/>
    <property type="match status" value="1"/>
</dbReference>